<dbReference type="RefSeq" id="WP_129229946.1">
    <property type="nucleotide sequence ID" value="NZ_QYBB01000084.1"/>
</dbReference>
<name>A0A4Q2TXY6_9HYPH</name>
<reference evidence="1 2" key="1">
    <citation type="submission" date="2018-12" db="EMBL/GenBank/DDBJ databases">
        <authorList>
            <person name="Grouzdev D.S."/>
            <person name="Krutkina M.S."/>
        </authorList>
    </citation>
    <scope>NUCLEOTIDE SEQUENCE [LARGE SCALE GENOMIC DNA]</scope>
    <source>
        <strain evidence="1 2">RmlP026</strain>
    </source>
</reference>
<dbReference type="InterPro" id="IPR011006">
    <property type="entry name" value="CheY-like_superfamily"/>
</dbReference>
<accession>A0A4Q2TXY6</accession>
<evidence type="ECO:0000313" key="2">
    <source>
        <dbReference type="Proteomes" id="UP000290759"/>
    </source>
</evidence>
<dbReference type="EMBL" id="QYBB01000084">
    <property type="protein sequence ID" value="RYC28962.1"/>
    <property type="molecule type" value="Genomic_DNA"/>
</dbReference>
<dbReference type="AlphaFoldDB" id="A0A4Q2TXY6"/>
<comment type="caution">
    <text evidence="1">The sequence shown here is derived from an EMBL/GenBank/DDBJ whole genome shotgun (WGS) entry which is preliminary data.</text>
</comment>
<protein>
    <recommendedName>
        <fullName evidence="3">Response regulator</fullName>
    </recommendedName>
</protein>
<dbReference type="Gene3D" id="3.40.50.2300">
    <property type="match status" value="1"/>
</dbReference>
<sequence length="123" mass="13337">MTTAKPHRVTIMVVEDEAALSSMACEMVEECKLEPFACDPGDVAYGYLKTHADQIAALFVDIGVRDTIDGFALAITTNADCPRIRICVTSGQTKTRPAGLLASVKLVPKPWRALEVLDFVLPD</sequence>
<keyword evidence="2" id="KW-1185">Reference proteome</keyword>
<organism evidence="1 2">
    <name type="scientific">Lichenibacterium minor</name>
    <dbReference type="NCBI Taxonomy" id="2316528"/>
    <lineage>
        <taxon>Bacteria</taxon>
        <taxon>Pseudomonadati</taxon>
        <taxon>Pseudomonadota</taxon>
        <taxon>Alphaproteobacteria</taxon>
        <taxon>Hyphomicrobiales</taxon>
        <taxon>Lichenihabitantaceae</taxon>
        <taxon>Lichenibacterium</taxon>
    </lineage>
</organism>
<proteinExistence type="predicted"/>
<gene>
    <name evidence="1" type="ORF">D3273_26430</name>
</gene>
<dbReference type="SUPFAM" id="SSF52172">
    <property type="entry name" value="CheY-like"/>
    <property type="match status" value="1"/>
</dbReference>
<reference evidence="1 2" key="2">
    <citation type="submission" date="2019-02" db="EMBL/GenBank/DDBJ databases">
        <title>'Lichenibacterium ramalinii' gen. nov. sp. nov., 'Lichenibacterium minor' gen. nov. sp. nov.</title>
        <authorList>
            <person name="Pankratov T."/>
        </authorList>
    </citation>
    <scope>NUCLEOTIDE SEQUENCE [LARGE SCALE GENOMIC DNA]</scope>
    <source>
        <strain evidence="1 2">RmlP026</strain>
    </source>
</reference>
<dbReference type="OrthoDB" id="9784719at2"/>
<evidence type="ECO:0000313" key="1">
    <source>
        <dbReference type="EMBL" id="RYC28962.1"/>
    </source>
</evidence>
<evidence type="ECO:0008006" key="3">
    <source>
        <dbReference type="Google" id="ProtNLM"/>
    </source>
</evidence>
<dbReference type="Proteomes" id="UP000290759">
    <property type="component" value="Unassembled WGS sequence"/>
</dbReference>